<evidence type="ECO:0000256" key="7">
    <source>
        <dbReference type="ARBA" id="ARBA00022884"/>
    </source>
</evidence>
<dbReference type="GO" id="GO:0000177">
    <property type="term" value="C:cytoplasmic exosome (RNase complex)"/>
    <property type="evidence" value="ECO:0007669"/>
    <property type="project" value="TreeGrafter"/>
</dbReference>
<proteinExistence type="inferred from homology"/>
<evidence type="ECO:0000313" key="10">
    <source>
        <dbReference type="EMBL" id="KAI9265195.1"/>
    </source>
</evidence>
<reference evidence="10" key="1">
    <citation type="journal article" date="2022" name="IScience">
        <title>Evolution of zygomycete secretomes and the origins of terrestrial fungal ecologies.</title>
        <authorList>
            <person name="Chang Y."/>
            <person name="Wang Y."/>
            <person name="Mondo S."/>
            <person name="Ahrendt S."/>
            <person name="Andreopoulos W."/>
            <person name="Barry K."/>
            <person name="Beard J."/>
            <person name="Benny G.L."/>
            <person name="Blankenship S."/>
            <person name="Bonito G."/>
            <person name="Cuomo C."/>
            <person name="Desiro A."/>
            <person name="Gervers K.A."/>
            <person name="Hundley H."/>
            <person name="Kuo A."/>
            <person name="LaButti K."/>
            <person name="Lang B.F."/>
            <person name="Lipzen A."/>
            <person name="O'Donnell K."/>
            <person name="Pangilinan J."/>
            <person name="Reynolds N."/>
            <person name="Sandor L."/>
            <person name="Smith M.E."/>
            <person name="Tsang A."/>
            <person name="Grigoriev I.V."/>
            <person name="Stajich J.E."/>
            <person name="Spatafora J.W."/>
        </authorList>
    </citation>
    <scope>NUCLEOTIDE SEQUENCE</scope>
    <source>
        <strain evidence="10">RSA 2281</strain>
    </source>
</reference>
<evidence type="ECO:0000256" key="6">
    <source>
        <dbReference type="ARBA" id="ARBA00022835"/>
    </source>
</evidence>
<evidence type="ECO:0000256" key="4">
    <source>
        <dbReference type="ARBA" id="ARBA00022490"/>
    </source>
</evidence>
<dbReference type="PANTHER" id="PTHR11953:SF2">
    <property type="entry name" value="EXOSOME COMPLEX COMPONENT MTR3"/>
    <property type="match status" value="1"/>
</dbReference>
<keyword evidence="7" id="KW-0694">RNA-binding</keyword>
<evidence type="ECO:0000259" key="9">
    <source>
        <dbReference type="Pfam" id="PF01138"/>
    </source>
</evidence>
<keyword evidence="11" id="KW-1185">Reference proteome</keyword>
<comment type="subcellular location">
    <subcellularLocation>
        <location evidence="2">Cytoplasm</location>
    </subcellularLocation>
    <subcellularLocation>
        <location evidence="1">Nucleus</location>
    </subcellularLocation>
</comment>
<dbReference type="GO" id="GO:0005840">
    <property type="term" value="C:ribosome"/>
    <property type="evidence" value="ECO:0007669"/>
    <property type="project" value="UniProtKB-KW"/>
</dbReference>
<keyword evidence="10" id="KW-0689">Ribosomal protein</keyword>
<protein>
    <submittedName>
        <fullName evidence="10">Ribosomal protein S5 domain 2-type protein</fullName>
    </submittedName>
</protein>
<dbReference type="CDD" id="cd11371">
    <property type="entry name" value="RNase_PH_MTR3"/>
    <property type="match status" value="1"/>
</dbReference>
<comment type="caution">
    <text evidence="10">The sequence shown here is derived from an EMBL/GenBank/DDBJ whole genome shotgun (WGS) entry which is preliminary data.</text>
</comment>
<accession>A0AAD5PEY7</accession>
<feature type="domain" description="Exoribonuclease phosphorolytic" evidence="9">
    <location>
        <begin position="42"/>
        <end position="170"/>
    </location>
</feature>
<reference evidence="10" key="2">
    <citation type="submission" date="2023-02" db="EMBL/GenBank/DDBJ databases">
        <authorList>
            <consortium name="DOE Joint Genome Institute"/>
            <person name="Mondo S.J."/>
            <person name="Chang Y."/>
            <person name="Wang Y."/>
            <person name="Ahrendt S."/>
            <person name="Andreopoulos W."/>
            <person name="Barry K."/>
            <person name="Beard J."/>
            <person name="Benny G.L."/>
            <person name="Blankenship S."/>
            <person name="Bonito G."/>
            <person name="Cuomo C."/>
            <person name="Desiro A."/>
            <person name="Gervers K.A."/>
            <person name="Hundley H."/>
            <person name="Kuo A."/>
            <person name="LaButti K."/>
            <person name="Lang B.F."/>
            <person name="Lipzen A."/>
            <person name="O'Donnell K."/>
            <person name="Pangilinan J."/>
            <person name="Reynolds N."/>
            <person name="Sandor L."/>
            <person name="Smith M.W."/>
            <person name="Tsang A."/>
            <person name="Grigoriev I.V."/>
            <person name="Stajich J.E."/>
            <person name="Spatafora J.W."/>
        </authorList>
    </citation>
    <scope>NUCLEOTIDE SEQUENCE</scope>
    <source>
        <strain evidence="10">RSA 2281</strain>
    </source>
</reference>
<dbReference type="GO" id="GO:0000176">
    <property type="term" value="C:nuclear exosome (RNase complex)"/>
    <property type="evidence" value="ECO:0007669"/>
    <property type="project" value="TreeGrafter"/>
</dbReference>
<dbReference type="InterPro" id="IPR036345">
    <property type="entry name" value="ExoRNase_PH_dom2_sf"/>
</dbReference>
<dbReference type="Pfam" id="PF01138">
    <property type="entry name" value="RNase_PH"/>
    <property type="match status" value="1"/>
</dbReference>
<dbReference type="GO" id="GO:0006364">
    <property type="term" value="P:rRNA processing"/>
    <property type="evidence" value="ECO:0007669"/>
    <property type="project" value="UniProtKB-KW"/>
</dbReference>
<keyword evidence="4" id="KW-0963">Cytoplasm</keyword>
<evidence type="ECO:0000256" key="3">
    <source>
        <dbReference type="ARBA" id="ARBA00006678"/>
    </source>
</evidence>
<dbReference type="GO" id="GO:0003723">
    <property type="term" value="F:RNA binding"/>
    <property type="evidence" value="ECO:0007669"/>
    <property type="project" value="UniProtKB-KW"/>
</dbReference>
<dbReference type="GO" id="GO:0005730">
    <property type="term" value="C:nucleolus"/>
    <property type="evidence" value="ECO:0007669"/>
    <property type="project" value="TreeGrafter"/>
</dbReference>
<dbReference type="EMBL" id="JAIXMP010000011">
    <property type="protein sequence ID" value="KAI9265195.1"/>
    <property type="molecule type" value="Genomic_DNA"/>
</dbReference>
<dbReference type="InterPro" id="IPR050080">
    <property type="entry name" value="RNase_PH"/>
</dbReference>
<dbReference type="GO" id="GO:0071051">
    <property type="term" value="P:poly(A)-dependent snoRNA 3'-end processing"/>
    <property type="evidence" value="ECO:0007669"/>
    <property type="project" value="TreeGrafter"/>
</dbReference>
<evidence type="ECO:0000256" key="2">
    <source>
        <dbReference type="ARBA" id="ARBA00004496"/>
    </source>
</evidence>
<evidence type="ECO:0000256" key="5">
    <source>
        <dbReference type="ARBA" id="ARBA00022552"/>
    </source>
</evidence>
<comment type="similarity">
    <text evidence="3">Belongs to the RNase PH family.</text>
</comment>
<dbReference type="GO" id="GO:0071028">
    <property type="term" value="P:nuclear mRNA surveillance"/>
    <property type="evidence" value="ECO:0007669"/>
    <property type="project" value="TreeGrafter"/>
</dbReference>
<keyword evidence="10" id="KW-0687">Ribonucleoprotein</keyword>
<evidence type="ECO:0000256" key="8">
    <source>
        <dbReference type="ARBA" id="ARBA00023242"/>
    </source>
</evidence>
<dbReference type="InterPro" id="IPR020568">
    <property type="entry name" value="Ribosomal_Su5_D2-typ_SF"/>
</dbReference>
<dbReference type="PANTHER" id="PTHR11953">
    <property type="entry name" value="EXOSOME COMPLEX COMPONENT"/>
    <property type="match status" value="1"/>
</dbReference>
<sequence length="266" mass="28795">MDRRRVNGPEQSIAPILKNVPVRTPLLDKGGKRVDQRTIDDLRPIFLKTGLVTQANGSAYIEVGNTKAVCAVYGPRQMKRAGFSSNGTLNCEFKFSTFSCTKRRTHMRDSEEKGYSQVLVEALAPAVRLELLPKSAVDIYINVLENDGTSSCLAAAIVAASTALADAGIEMLDQVTACSAVLSEKQIIMDGTEAEEQQKEGDVMISYMPSLNEVTHILQSGISDPAIISQAVEKCIDGCSKIYSVMSTALLQSLSNNNNDVDENKS</sequence>
<evidence type="ECO:0000256" key="1">
    <source>
        <dbReference type="ARBA" id="ARBA00004123"/>
    </source>
</evidence>
<keyword evidence="6" id="KW-0271">Exosome</keyword>
<dbReference type="InterPro" id="IPR027408">
    <property type="entry name" value="PNPase/RNase_PH_dom_sf"/>
</dbReference>
<keyword evidence="5" id="KW-0698">rRNA processing</keyword>
<dbReference type="AlphaFoldDB" id="A0AAD5PEY7"/>
<organism evidence="10 11">
    <name type="scientific">Phascolomyces articulosus</name>
    <dbReference type="NCBI Taxonomy" id="60185"/>
    <lineage>
        <taxon>Eukaryota</taxon>
        <taxon>Fungi</taxon>
        <taxon>Fungi incertae sedis</taxon>
        <taxon>Mucoromycota</taxon>
        <taxon>Mucoromycotina</taxon>
        <taxon>Mucoromycetes</taxon>
        <taxon>Mucorales</taxon>
        <taxon>Lichtheimiaceae</taxon>
        <taxon>Phascolomyces</taxon>
    </lineage>
</organism>
<dbReference type="GO" id="GO:0034475">
    <property type="term" value="P:U4 snRNA 3'-end processing"/>
    <property type="evidence" value="ECO:0007669"/>
    <property type="project" value="TreeGrafter"/>
</dbReference>
<dbReference type="GO" id="GO:0016075">
    <property type="term" value="P:rRNA catabolic process"/>
    <property type="evidence" value="ECO:0007669"/>
    <property type="project" value="TreeGrafter"/>
</dbReference>
<keyword evidence="8" id="KW-0539">Nucleus</keyword>
<dbReference type="SUPFAM" id="SSF55666">
    <property type="entry name" value="Ribonuclease PH domain 2-like"/>
    <property type="match status" value="1"/>
</dbReference>
<dbReference type="SUPFAM" id="SSF54211">
    <property type="entry name" value="Ribosomal protein S5 domain 2-like"/>
    <property type="match status" value="1"/>
</dbReference>
<dbReference type="Proteomes" id="UP001209540">
    <property type="component" value="Unassembled WGS sequence"/>
</dbReference>
<evidence type="ECO:0000313" key="11">
    <source>
        <dbReference type="Proteomes" id="UP001209540"/>
    </source>
</evidence>
<gene>
    <name evidence="10" type="ORF">BDA99DRAFT_44707</name>
</gene>
<dbReference type="Gene3D" id="3.30.230.70">
    <property type="entry name" value="GHMP Kinase, N-terminal domain"/>
    <property type="match status" value="1"/>
</dbReference>
<name>A0AAD5PEY7_9FUNG</name>
<dbReference type="InterPro" id="IPR001247">
    <property type="entry name" value="ExoRNase_PH_dom1"/>
</dbReference>